<name>A0A5P2DIU4_STRVZ</name>
<dbReference type="AlphaFoldDB" id="A0A5P2DIU4"/>
<reference evidence="1 2" key="1">
    <citation type="submission" date="2018-05" db="EMBL/GenBank/DDBJ databases">
        <title>Streptomyces venezuelae.</title>
        <authorList>
            <person name="Kim W."/>
            <person name="Lee N."/>
            <person name="Cho B.-K."/>
        </authorList>
    </citation>
    <scope>NUCLEOTIDE SEQUENCE [LARGE SCALE GENOMIC DNA]</scope>
    <source>
        <strain evidence="1 2">ATCC 21018</strain>
    </source>
</reference>
<organism evidence="1 2">
    <name type="scientific">Streptomyces venezuelae</name>
    <dbReference type="NCBI Taxonomy" id="54571"/>
    <lineage>
        <taxon>Bacteria</taxon>
        <taxon>Bacillati</taxon>
        <taxon>Actinomycetota</taxon>
        <taxon>Actinomycetes</taxon>
        <taxon>Kitasatosporales</taxon>
        <taxon>Streptomycetaceae</taxon>
        <taxon>Streptomyces</taxon>
    </lineage>
</organism>
<gene>
    <name evidence="1" type="ORF">DEJ51_13400</name>
</gene>
<dbReference type="EMBL" id="CP029189">
    <property type="protein sequence ID" value="QES55074.1"/>
    <property type="molecule type" value="Genomic_DNA"/>
</dbReference>
<dbReference type="OrthoDB" id="4260153at2"/>
<proteinExistence type="predicted"/>
<sequence length="166" mass="16506">MGNRGGTAVARATVAELEEFAAEAGCAGIDGAGDLGGGWSQVQYDDQPDGAALAAALARRTGAPVLTVAYLDSDVGFVEAATFAGGSWRALLNRVTAENYEIPVDRFPVETALAGALDWAAAAGLSADPAGIRAALADSETFAEELTDRLLGALGIPSAAPGAAGA</sequence>
<accession>A0A5P2DIU4</accession>
<dbReference type="RefSeq" id="WP_150257792.1">
    <property type="nucleotide sequence ID" value="NZ_CP029189.1"/>
</dbReference>
<protein>
    <submittedName>
        <fullName evidence="1">Uncharacterized protein</fullName>
    </submittedName>
</protein>
<evidence type="ECO:0000313" key="2">
    <source>
        <dbReference type="Proteomes" id="UP000324101"/>
    </source>
</evidence>
<evidence type="ECO:0000313" key="1">
    <source>
        <dbReference type="EMBL" id="QES55074.1"/>
    </source>
</evidence>
<dbReference type="Proteomes" id="UP000324101">
    <property type="component" value="Chromosome"/>
</dbReference>